<gene>
    <name evidence="2" type="primary">20213635</name>
    <name evidence="1" type="ORF">HELRODRAFT_64369</name>
</gene>
<dbReference type="Gene3D" id="3.50.4.10">
    <property type="entry name" value="Hepatocyte Growth Factor"/>
    <property type="match status" value="1"/>
</dbReference>
<dbReference type="RefSeq" id="XP_009015995.1">
    <property type="nucleotide sequence ID" value="XM_009017747.1"/>
</dbReference>
<evidence type="ECO:0000313" key="2">
    <source>
        <dbReference type="EnsemblMetazoa" id="HelroP64369"/>
    </source>
</evidence>
<evidence type="ECO:0000313" key="3">
    <source>
        <dbReference type="Proteomes" id="UP000015101"/>
    </source>
</evidence>
<evidence type="ECO:0000313" key="1">
    <source>
        <dbReference type="EMBL" id="ESO06627.1"/>
    </source>
</evidence>
<dbReference type="EMBL" id="AMQM01000656">
    <property type="status" value="NOT_ANNOTATED_CDS"/>
    <property type="molecule type" value="Genomic_DNA"/>
</dbReference>
<dbReference type="SUPFAM" id="SSF57414">
    <property type="entry name" value="Hairpin loop containing domain-like"/>
    <property type="match status" value="1"/>
</dbReference>
<keyword evidence="3" id="KW-1185">Reference proteome</keyword>
<dbReference type="InParanoid" id="T1FXT7"/>
<name>T1FXT7_HELRO</name>
<organism evidence="2 3">
    <name type="scientific">Helobdella robusta</name>
    <name type="common">Californian leech</name>
    <dbReference type="NCBI Taxonomy" id="6412"/>
    <lineage>
        <taxon>Eukaryota</taxon>
        <taxon>Metazoa</taxon>
        <taxon>Spiralia</taxon>
        <taxon>Lophotrochozoa</taxon>
        <taxon>Annelida</taxon>
        <taxon>Clitellata</taxon>
        <taxon>Hirudinea</taxon>
        <taxon>Rhynchobdellida</taxon>
        <taxon>Glossiphoniidae</taxon>
        <taxon>Helobdella</taxon>
    </lineage>
</organism>
<reference evidence="1 3" key="2">
    <citation type="journal article" date="2013" name="Nature">
        <title>Insights into bilaterian evolution from three spiralian genomes.</title>
        <authorList>
            <person name="Simakov O."/>
            <person name="Marletaz F."/>
            <person name="Cho S.J."/>
            <person name="Edsinger-Gonzales E."/>
            <person name="Havlak P."/>
            <person name="Hellsten U."/>
            <person name="Kuo D.H."/>
            <person name="Larsson T."/>
            <person name="Lv J."/>
            <person name="Arendt D."/>
            <person name="Savage R."/>
            <person name="Osoegawa K."/>
            <person name="de Jong P."/>
            <person name="Grimwood J."/>
            <person name="Chapman J.A."/>
            <person name="Shapiro H."/>
            <person name="Aerts A."/>
            <person name="Otillar R.P."/>
            <person name="Terry A.Y."/>
            <person name="Boore J.L."/>
            <person name="Grigoriev I.V."/>
            <person name="Lindberg D.R."/>
            <person name="Seaver E.C."/>
            <person name="Weisblat D.A."/>
            <person name="Putnam N.H."/>
            <person name="Rokhsar D.S."/>
        </authorList>
    </citation>
    <scope>NUCLEOTIDE SEQUENCE</scope>
</reference>
<dbReference type="GeneID" id="20213635"/>
<dbReference type="CTD" id="20213635"/>
<sequence length="94" mass="10887">ETFIFQREGCWYKYSGLKLPDSQLEVITEVTGVAECKRFCESYDVGPVCYVLQVVSNVCYRNKEAVVDWSDKMEDQPDSMQYQLASCPFNHLNN</sequence>
<reference evidence="2" key="3">
    <citation type="submission" date="2015-06" db="UniProtKB">
        <authorList>
            <consortium name="EnsemblMetazoa"/>
        </authorList>
    </citation>
    <scope>IDENTIFICATION</scope>
</reference>
<dbReference type="EnsemblMetazoa" id="HelroT64369">
    <property type="protein sequence ID" value="HelroP64369"/>
    <property type="gene ID" value="HelroG64369"/>
</dbReference>
<protein>
    <recommendedName>
        <fullName evidence="4">Apple domain-containing protein</fullName>
    </recommendedName>
</protein>
<evidence type="ECO:0008006" key="4">
    <source>
        <dbReference type="Google" id="ProtNLM"/>
    </source>
</evidence>
<accession>T1FXT7</accession>
<dbReference type="HOGENOM" id="CLU_172778_0_0_1"/>
<proteinExistence type="predicted"/>
<dbReference type="EMBL" id="KB096324">
    <property type="protein sequence ID" value="ESO06627.1"/>
    <property type="molecule type" value="Genomic_DNA"/>
</dbReference>
<dbReference type="AlphaFoldDB" id="T1FXT7"/>
<dbReference type="Proteomes" id="UP000015101">
    <property type="component" value="Unassembled WGS sequence"/>
</dbReference>
<dbReference type="KEGG" id="hro:HELRODRAFT_64369"/>
<reference evidence="3" key="1">
    <citation type="submission" date="2012-12" db="EMBL/GenBank/DDBJ databases">
        <authorList>
            <person name="Hellsten U."/>
            <person name="Grimwood J."/>
            <person name="Chapman J.A."/>
            <person name="Shapiro H."/>
            <person name="Aerts A."/>
            <person name="Otillar R.P."/>
            <person name="Terry A.Y."/>
            <person name="Boore J.L."/>
            <person name="Simakov O."/>
            <person name="Marletaz F."/>
            <person name="Cho S.-J."/>
            <person name="Edsinger-Gonzales E."/>
            <person name="Havlak P."/>
            <person name="Kuo D.-H."/>
            <person name="Larsson T."/>
            <person name="Lv J."/>
            <person name="Arendt D."/>
            <person name="Savage R."/>
            <person name="Osoegawa K."/>
            <person name="de Jong P."/>
            <person name="Lindberg D.R."/>
            <person name="Seaver E.C."/>
            <person name="Weisblat D.A."/>
            <person name="Putnam N.H."/>
            <person name="Grigoriev I.V."/>
            <person name="Rokhsar D.S."/>
        </authorList>
    </citation>
    <scope>NUCLEOTIDE SEQUENCE</scope>
</reference>